<evidence type="ECO:0000313" key="9">
    <source>
        <dbReference type="Proteomes" id="UP001642464"/>
    </source>
</evidence>
<gene>
    <name evidence="8" type="ORF">SCF082_LOCUS10538</name>
</gene>
<evidence type="ECO:0000256" key="2">
    <source>
        <dbReference type="ARBA" id="ARBA00022898"/>
    </source>
</evidence>
<dbReference type="InterPro" id="IPR015421">
    <property type="entry name" value="PyrdxlP-dep_Trfase_major"/>
</dbReference>
<dbReference type="EMBL" id="CAXAMM010006180">
    <property type="protein sequence ID" value="CAK9010125.1"/>
    <property type="molecule type" value="Genomic_DNA"/>
</dbReference>
<evidence type="ECO:0000256" key="1">
    <source>
        <dbReference type="ARBA" id="ARBA00001933"/>
    </source>
</evidence>
<dbReference type="PANTHER" id="PTHR42735:SF6">
    <property type="entry name" value="SPHINGOSINE-1-PHOSPHATE LYASE 1"/>
    <property type="match status" value="1"/>
</dbReference>
<dbReference type="Gene3D" id="3.90.1150.10">
    <property type="entry name" value="Aspartate Aminotransferase, domain 1"/>
    <property type="match status" value="1"/>
</dbReference>
<evidence type="ECO:0000313" key="8">
    <source>
        <dbReference type="EMBL" id="CAK9010125.1"/>
    </source>
</evidence>
<sequence>MALTVSGLLTSDDYEHRTCGMHRGLLEHVRAAMQALPDVKLAEDLCQKVLELLPEGDAGVMLSPAMGKPFAEATRGDSSAPAVVVWLLPDPTDVDSKQTTFVRSDVKSLEDTFSAMYKLSLQEDELLKLLDRRKELDTKTWAEGKITGAVYHGGKQHYDFVGQVFSRWAFCNPLHPELHPALRQMDAEVVQMVVNMYHGGPDACGAFTTGGTESILMAMKAHRDWGEAEKGITEPNIVVCTTAHAAFDKAGKYFKIHVRKAKTDKDMAIDLNHMKHLIDSNTVAIVGSCCQYAHGTIDPIEEMGKIAKKKKIGLHVDCCLGGFLVPFMEKAGFSMPGFDFRVPGVTSISCDPHKYGFAPKGSSVVMFSNKELRRHMYCYLTDWSGGIYATPTMTGSRPGGPVAATWAAMCRYGEDGYVETTRQIVGATRQIAEGLKQIPELRLVGRPEVCVVAFDTKPTAGFSCYALADCLKQQSGWEVATCQNPPSVHLALTLLTSKQADRFIKDVKAAVDLVKESPKLYNSTAGVYGMAATLPAGFIEEAVGAYMDAMSEAHDGPAGP</sequence>
<evidence type="ECO:0000256" key="4">
    <source>
        <dbReference type="ARBA" id="ARBA00038302"/>
    </source>
</evidence>
<organism evidence="8 9">
    <name type="scientific">Durusdinium trenchii</name>
    <dbReference type="NCBI Taxonomy" id="1381693"/>
    <lineage>
        <taxon>Eukaryota</taxon>
        <taxon>Sar</taxon>
        <taxon>Alveolata</taxon>
        <taxon>Dinophyceae</taxon>
        <taxon>Suessiales</taxon>
        <taxon>Symbiodiniaceae</taxon>
        <taxon>Durusdinium</taxon>
    </lineage>
</organism>
<dbReference type="InterPro" id="IPR002129">
    <property type="entry name" value="PyrdxlP-dep_de-COase"/>
</dbReference>
<dbReference type="EC" id="4.1.2.27" evidence="5"/>
<dbReference type="Proteomes" id="UP001642464">
    <property type="component" value="Unassembled WGS sequence"/>
</dbReference>
<dbReference type="InterPro" id="IPR015422">
    <property type="entry name" value="PyrdxlP-dep_Trfase_small"/>
</dbReference>
<dbReference type="GO" id="GO:0016829">
    <property type="term" value="F:lyase activity"/>
    <property type="evidence" value="ECO:0007669"/>
    <property type="project" value="UniProtKB-KW"/>
</dbReference>
<dbReference type="Pfam" id="PF00282">
    <property type="entry name" value="Pyridoxal_deC"/>
    <property type="match status" value="1"/>
</dbReference>
<dbReference type="PANTHER" id="PTHR42735">
    <property type="match status" value="1"/>
</dbReference>
<evidence type="ECO:0000256" key="5">
    <source>
        <dbReference type="ARBA" id="ARBA00038965"/>
    </source>
</evidence>
<name>A0ABP0J6U5_9DINO</name>
<keyword evidence="2 7" id="KW-0663">Pyridoxal phosphate</keyword>
<proteinExistence type="inferred from homology"/>
<evidence type="ECO:0000256" key="3">
    <source>
        <dbReference type="ARBA" id="ARBA00023239"/>
    </source>
</evidence>
<protein>
    <recommendedName>
        <fullName evidence="5">sphinganine-1-phosphate aldolase</fullName>
        <ecNumber evidence="5">4.1.2.27</ecNumber>
    </recommendedName>
    <alternativeName>
        <fullName evidence="6">Sphingosine-1-phosphate aldolase</fullName>
    </alternativeName>
</protein>
<evidence type="ECO:0000256" key="6">
    <source>
        <dbReference type="ARBA" id="ARBA00042568"/>
    </source>
</evidence>
<keyword evidence="9" id="KW-1185">Reference proteome</keyword>
<evidence type="ECO:0000256" key="7">
    <source>
        <dbReference type="RuleBase" id="RU000382"/>
    </source>
</evidence>
<comment type="cofactor">
    <cofactor evidence="1 7">
        <name>pyridoxal 5'-phosphate</name>
        <dbReference type="ChEBI" id="CHEBI:597326"/>
    </cofactor>
</comment>
<comment type="caution">
    <text evidence="8">The sequence shown here is derived from an EMBL/GenBank/DDBJ whole genome shotgun (WGS) entry which is preliminary data.</text>
</comment>
<dbReference type="InterPro" id="IPR015424">
    <property type="entry name" value="PyrdxlP-dep_Trfase"/>
</dbReference>
<dbReference type="InterPro" id="IPR050477">
    <property type="entry name" value="GrpII_AminoAcid_Decarb"/>
</dbReference>
<dbReference type="Gene3D" id="3.40.640.10">
    <property type="entry name" value="Type I PLP-dependent aspartate aminotransferase-like (Major domain)"/>
    <property type="match status" value="1"/>
</dbReference>
<dbReference type="Gene3D" id="6.10.140.2150">
    <property type="match status" value="1"/>
</dbReference>
<keyword evidence="3 7" id="KW-0456">Lyase</keyword>
<comment type="similarity">
    <text evidence="4">Belongs to the group II decarboxylase family. Sphingosine-1-phosphate lyase subfamily.</text>
</comment>
<accession>A0ABP0J6U5</accession>
<dbReference type="SUPFAM" id="SSF53383">
    <property type="entry name" value="PLP-dependent transferases"/>
    <property type="match status" value="1"/>
</dbReference>
<reference evidence="8 9" key="1">
    <citation type="submission" date="2024-02" db="EMBL/GenBank/DDBJ databases">
        <authorList>
            <person name="Chen Y."/>
            <person name="Shah S."/>
            <person name="Dougan E. K."/>
            <person name="Thang M."/>
            <person name="Chan C."/>
        </authorList>
    </citation>
    <scope>NUCLEOTIDE SEQUENCE [LARGE SCALE GENOMIC DNA]</scope>
</reference>